<dbReference type="PANTHER" id="PTHR47150">
    <property type="entry name" value="OS12G0169200 PROTEIN"/>
    <property type="match status" value="1"/>
</dbReference>
<evidence type="ECO:0008006" key="2">
    <source>
        <dbReference type="Google" id="ProtNLM"/>
    </source>
</evidence>
<name>A0A2N9EVJ6_FAGSY</name>
<dbReference type="EMBL" id="OIVN01000357">
    <property type="protein sequence ID" value="SPC78898.1"/>
    <property type="molecule type" value="Genomic_DNA"/>
</dbReference>
<dbReference type="PANTHER" id="PTHR47150:SF7">
    <property type="entry name" value="NUCLEASE"/>
    <property type="match status" value="1"/>
</dbReference>
<reference evidence="1" key="1">
    <citation type="submission" date="2018-02" db="EMBL/GenBank/DDBJ databases">
        <authorList>
            <person name="Cohen D.B."/>
            <person name="Kent A.D."/>
        </authorList>
    </citation>
    <scope>NUCLEOTIDE SEQUENCE</scope>
</reference>
<sequence length="414" mass="47999">MDLNPYELDFSAPFDEPLFDSSSDDELELTLVVAIEEERLNNERGSTSHCGSVHGRIFISRDILQGHDRLFHDYFAETPVYSPNLFRRRFRMNRSLFLRIHSAVEAHEPYFIQKRDAARRLGLSSLQKMTVAIRMLAYGVTGDLMDEYVRIGESTAIESLKKFVKAVISIFSDEYLRSPNSNDIARLLTIGQNRGFPRMLGSIDCMHWKWKNCPSAWKGQYTGHIREATTILEAVTSYDLWIWHAFFGLPGSHNDINVLERSFVFAELAQGRTPQVNYSINAPQGNKRQLFAHKQEEARKDVERAFGVLQARFAIVRKPARFFHLEMLKDIMIACIILHNMIVEDEQHLYLCADDFDYEQFDGIQPEPISHHRTPQLIEFIQRHQSIREEGLILNFKRISLSTYGNYMASDKNL</sequence>
<organism evidence="1">
    <name type="scientific">Fagus sylvatica</name>
    <name type="common">Beechnut</name>
    <dbReference type="NCBI Taxonomy" id="28930"/>
    <lineage>
        <taxon>Eukaryota</taxon>
        <taxon>Viridiplantae</taxon>
        <taxon>Streptophyta</taxon>
        <taxon>Embryophyta</taxon>
        <taxon>Tracheophyta</taxon>
        <taxon>Spermatophyta</taxon>
        <taxon>Magnoliopsida</taxon>
        <taxon>eudicotyledons</taxon>
        <taxon>Gunneridae</taxon>
        <taxon>Pentapetalae</taxon>
        <taxon>rosids</taxon>
        <taxon>fabids</taxon>
        <taxon>Fagales</taxon>
        <taxon>Fagaceae</taxon>
        <taxon>Fagus</taxon>
    </lineage>
</organism>
<dbReference type="Pfam" id="PF04827">
    <property type="entry name" value="Plant_tran"/>
    <property type="match status" value="1"/>
</dbReference>
<proteinExistence type="predicted"/>
<protein>
    <recommendedName>
        <fullName evidence="2">DDE Tnp4 domain-containing protein</fullName>
    </recommendedName>
</protein>
<accession>A0A2N9EVJ6</accession>
<gene>
    <name evidence="1" type="ORF">FSB_LOCUS6780</name>
</gene>
<evidence type="ECO:0000313" key="1">
    <source>
        <dbReference type="EMBL" id="SPC78898.1"/>
    </source>
</evidence>
<dbReference type="InterPro" id="IPR006912">
    <property type="entry name" value="Harbinger_derived_prot"/>
</dbReference>
<dbReference type="AlphaFoldDB" id="A0A2N9EVJ6"/>